<evidence type="ECO:0000313" key="2">
    <source>
        <dbReference type="Proteomes" id="UP001596457"/>
    </source>
</evidence>
<proteinExistence type="predicted"/>
<reference evidence="2" key="1">
    <citation type="journal article" date="2019" name="Int. J. Syst. Evol. Microbiol.">
        <title>The Global Catalogue of Microorganisms (GCM) 10K type strain sequencing project: providing services to taxonomists for standard genome sequencing and annotation.</title>
        <authorList>
            <consortium name="The Broad Institute Genomics Platform"/>
            <consortium name="The Broad Institute Genome Sequencing Center for Infectious Disease"/>
            <person name="Wu L."/>
            <person name="Ma J."/>
        </authorList>
    </citation>
    <scope>NUCLEOTIDE SEQUENCE [LARGE SCALE GENOMIC DNA]</scope>
    <source>
        <strain evidence="2">CCUG 53903</strain>
    </source>
</reference>
<keyword evidence="2" id="KW-1185">Reference proteome</keyword>
<evidence type="ECO:0000313" key="1">
    <source>
        <dbReference type="EMBL" id="MFC7461554.1"/>
    </source>
</evidence>
<dbReference type="RefSeq" id="WP_382201831.1">
    <property type="nucleotide sequence ID" value="NZ_JBHTBZ010000041.1"/>
</dbReference>
<sequence>MVDLLKTKNFAQSSVRSLFLESDRFLLLWANRYRSMTYPQNQSYSYFSLIIGGVGGCKRFFDRPATQAPGPVKKQRVGAVCAGGFTELLIAG</sequence>
<protein>
    <submittedName>
        <fullName evidence="1">Uncharacterized protein</fullName>
    </submittedName>
</protein>
<accession>A0ABW2SDE6</accession>
<organism evidence="1 2">
    <name type="scientific">Hydrogenophaga defluvii</name>
    <dbReference type="NCBI Taxonomy" id="249410"/>
    <lineage>
        <taxon>Bacteria</taxon>
        <taxon>Pseudomonadati</taxon>
        <taxon>Pseudomonadota</taxon>
        <taxon>Betaproteobacteria</taxon>
        <taxon>Burkholderiales</taxon>
        <taxon>Comamonadaceae</taxon>
        <taxon>Hydrogenophaga</taxon>
    </lineage>
</organism>
<name>A0ABW2SDE6_9BURK</name>
<dbReference type="Proteomes" id="UP001596457">
    <property type="component" value="Unassembled WGS sequence"/>
</dbReference>
<gene>
    <name evidence="1" type="ORF">ACFQU0_14065</name>
</gene>
<comment type="caution">
    <text evidence="1">The sequence shown here is derived from an EMBL/GenBank/DDBJ whole genome shotgun (WGS) entry which is preliminary data.</text>
</comment>
<dbReference type="EMBL" id="JBHTBZ010000041">
    <property type="protein sequence ID" value="MFC7461554.1"/>
    <property type="molecule type" value="Genomic_DNA"/>
</dbReference>